<dbReference type="OrthoDB" id="2285485at2759"/>
<feature type="compositionally biased region" description="Polar residues" evidence="1">
    <location>
        <begin position="229"/>
        <end position="238"/>
    </location>
</feature>
<feature type="region of interest" description="Disordered" evidence="1">
    <location>
        <begin position="219"/>
        <end position="238"/>
    </location>
</feature>
<dbReference type="GeneID" id="28992935"/>
<proteinExistence type="predicted"/>
<evidence type="ECO:0000313" key="2">
    <source>
        <dbReference type="EMBL" id="OAD70959.1"/>
    </source>
</evidence>
<dbReference type="Proteomes" id="UP000077315">
    <property type="component" value="Unassembled WGS sequence"/>
</dbReference>
<evidence type="ECO:0000313" key="3">
    <source>
        <dbReference type="Proteomes" id="UP000077315"/>
    </source>
</evidence>
<name>A0A167LRS5_PHYB8</name>
<protein>
    <submittedName>
        <fullName evidence="2">Uncharacterized protein</fullName>
    </submittedName>
</protein>
<evidence type="ECO:0000256" key="1">
    <source>
        <dbReference type="SAM" id="MobiDB-lite"/>
    </source>
</evidence>
<dbReference type="RefSeq" id="XP_018288999.1">
    <property type="nucleotide sequence ID" value="XM_018432029.1"/>
</dbReference>
<dbReference type="VEuPathDB" id="FungiDB:PHYBLDRAFT_148177"/>
<dbReference type="EMBL" id="KV440987">
    <property type="protein sequence ID" value="OAD70959.1"/>
    <property type="molecule type" value="Genomic_DNA"/>
</dbReference>
<reference evidence="3" key="1">
    <citation type="submission" date="2015-06" db="EMBL/GenBank/DDBJ databases">
        <title>Expansion of signal transduction pathways in fungi by whole-genome duplication.</title>
        <authorList>
            <consortium name="DOE Joint Genome Institute"/>
            <person name="Corrochano L.M."/>
            <person name="Kuo A."/>
            <person name="Marcet-Houben M."/>
            <person name="Polaino S."/>
            <person name="Salamov A."/>
            <person name="Villalobos J.M."/>
            <person name="Alvarez M.I."/>
            <person name="Avalos J."/>
            <person name="Benito E.P."/>
            <person name="Benoit I."/>
            <person name="Burger G."/>
            <person name="Camino L.P."/>
            <person name="Canovas D."/>
            <person name="Cerda-Olmedo E."/>
            <person name="Cheng J.-F."/>
            <person name="Dominguez A."/>
            <person name="Elias M."/>
            <person name="Eslava A.P."/>
            <person name="Glaser F."/>
            <person name="Grimwood J."/>
            <person name="Gutierrez G."/>
            <person name="Heitman J."/>
            <person name="Henrissat B."/>
            <person name="Iturriaga E.A."/>
            <person name="Lang B.F."/>
            <person name="Lavin J.L."/>
            <person name="Lee S."/>
            <person name="Li W."/>
            <person name="Lindquist E."/>
            <person name="Lopez-Garcia S."/>
            <person name="Luque E.M."/>
            <person name="Marcos A.T."/>
            <person name="Martin J."/>
            <person name="McCluskey K."/>
            <person name="Medina H.R."/>
            <person name="Miralles-Duran A."/>
            <person name="Miyazaki A."/>
            <person name="Munoz-Torres E."/>
            <person name="Oguiza J.A."/>
            <person name="Ohm R."/>
            <person name="Olmedo M."/>
            <person name="Orejas M."/>
            <person name="Ortiz-Castellanos L."/>
            <person name="Pisabarro A.G."/>
            <person name="Rodriguez-Romero J."/>
            <person name="Ruiz-Herrera J."/>
            <person name="Ruiz-Vazquez R."/>
            <person name="Sanz C."/>
            <person name="Schackwitz W."/>
            <person name="Schmutz J."/>
            <person name="Shahriari M."/>
            <person name="Shelest E."/>
            <person name="Silva-Franco F."/>
            <person name="Soanes D."/>
            <person name="Syed K."/>
            <person name="Tagua V.G."/>
            <person name="Talbot N.J."/>
            <person name="Thon M."/>
            <person name="De vries R.P."/>
            <person name="Wiebenga A."/>
            <person name="Yadav J.S."/>
            <person name="Braun E.L."/>
            <person name="Baker S."/>
            <person name="Garre V."/>
            <person name="Horwitz B."/>
            <person name="Torres-Martinez S."/>
            <person name="Idnurm A."/>
            <person name="Herrera-Estrella A."/>
            <person name="Gabaldon T."/>
            <person name="Grigoriev I.V."/>
        </authorList>
    </citation>
    <scope>NUCLEOTIDE SEQUENCE [LARGE SCALE GENOMIC DNA]</scope>
    <source>
        <strain evidence="3">NRRL 1555(-)</strain>
    </source>
</reference>
<gene>
    <name evidence="2" type="ORF">PHYBLDRAFT_148177</name>
</gene>
<organism evidence="2 3">
    <name type="scientific">Phycomyces blakesleeanus (strain ATCC 8743b / DSM 1359 / FGSC 10004 / NBRC 33097 / NRRL 1555)</name>
    <dbReference type="NCBI Taxonomy" id="763407"/>
    <lineage>
        <taxon>Eukaryota</taxon>
        <taxon>Fungi</taxon>
        <taxon>Fungi incertae sedis</taxon>
        <taxon>Mucoromycota</taxon>
        <taxon>Mucoromycotina</taxon>
        <taxon>Mucoromycetes</taxon>
        <taxon>Mucorales</taxon>
        <taxon>Phycomycetaceae</taxon>
        <taxon>Phycomyces</taxon>
    </lineage>
</organism>
<keyword evidence="3" id="KW-1185">Reference proteome</keyword>
<dbReference type="InParanoid" id="A0A167LRS5"/>
<sequence length="238" mass="26943">MKNTPHNTFITTEYLFHRPRANLVTIGNSIASPRKYIPILFHDSPDNVFAKINVVPYLPNRTAKTVALSLVKCCAIALQWTLTSELLDEIESFLYQQDQTNTPYRSVLRLVQHYPVPIPSVQLREPFHRFGHLNDLNDDSMEGVSGPSVKGALLKYYQKNTGLAGHEFGDSAVIVVARLWMDSTITNRKMIQKYIPHNSHGSLHFHVFVEAMKEHDAPAHASSVPIVKQRSQNITTSR</sequence>
<accession>A0A167LRS5</accession>
<dbReference type="AlphaFoldDB" id="A0A167LRS5"/>